<dbReference type="EMBL" id="AGNL01000416">
    <property type="protein sequence ID" value="EJK77784.1"/>
    <property type="molecule type" value="Genomic_DNA"/>
</dbReference>
<gene>
    <name evidence="2" type="ORF">THAOC_00362</name>
</gene>
<evidence type="ECO:0000256" key="1">
    <source>
        <dbReference type="SAM" id="MobiDB-lite"/>
    </source>
</evidence>
<sequence>RETASTAPALVTSQRRIHRRIEAGDSFPRRSRSAETAVGPPLREGSLLAGMRDPEPCARPPELRQPVRVEVRGASNEQVVAQAIKRDARPPFPGPLHAADAGQPGHRQPAELFLLAEENPQTASLCLWETASFVPRDWTKSVSRKALLVAARGESRKREGTVLGTLTRERQIEHAWSSSAWSISTDASGRHMDDPDLGVLLDASEERAVHADELNHPGSYRGRAGRWAQLRRSDPLRVPREEEEDAAVAAGGRGGRPGRAGAMKR</sequence>
<evidence type="ECO:0000313" key="2">
    <source>
        <dbReference type="EMBL" id="EJK77784.1"/>
    </source>
</evidence>
<reference evidence="2 3" key="1">
    <citation type="journal article" date="2012" name="Genome Biol.">
        <title>Genome and low-iron response of an oceanic diatom adapted to chronic iron limitation.</title>
        <authorList>
            <person name="Lommer M."/>
            <person name="Specht M."/>
            <person name="Roy A.S."/>
            <person name="Kraemer L."/>
            <person name="Andreson R."/>
            <person name="Gutowska M.A."/>
            <person name="Wolf J."/>
            <person name="Bergner S.V."/>
            <person name="Schilhabel M.B."/>
            <person name="Klostermeier U.C."/>
            <person name="Beiko R.G."/>
            <person name="Rosenstiel P."/>
            <person name="Hippler M."/>
            <person name="Laroche J."/>
        </authorList>
    </citation>
    <scope>NUCLEOTIDE SEQUENCE [LARGE SCALE GENOMIC DNA]</scope>
    <source>
        <strain evidence="2 3">CCMP1005</strain>
    </source>
</reference>
<accession>K3W4E2</accession>
<dbReference type="Proteomes" id="UP000266841">
    <property type="component" value="Unassembled WGS sequence"/>
</dbReference>
<comment type="caution">
    <text evidence="2">The sequence shown here is derived from an EMBL/GenBank/DDBJ whole genome shotgun (WGS) entry which is preliminary data.</text>
</comment>
<feature type="region of interest" description="Disordered" evidence="1">
    <location>
        <begin position="232"/>
        <end position="265"/>
    </location>
</feature>
<protein>
    <submittedName>
        <fullName evidence="2">Uncharacterized protein</fullName>
    </submittedName>
</protein>
<feature type="compositionally biased region" description="Polar residues" evidence="1">
    <location>
        <begin position="1"/>
        <end position="14"/>
    </location>
</feature>
<dbReference type="AlphaFoldDB" id="K3W4E2"/>
<feature type="non-terminal residue" evidence="2">
    <location>
        <position position="1"/>
    </location>
</feature>
<evidence type="ECO:0000313" key="3">
    <source>
        <dbReference type="Proteomes" id="UP000266841"/>
    </source>
</evidence>
<proteinExistence type="predicted"/>
<feature type="region of interest" description="Disordered" evidence="1">
    <location>
        <begin position="1"/>
        <end position="70"/>
    </location>
</feature>
<organism evidence="2 3">
    <name type="scientific">Thalassiosira oceanica</name>
    <name type="common">Marine diatom</name>
    <dbReference type="NCBI Taxonomy" id="159749"/>
    <lineage>
        <taxon>Eukaryota</taxon>
        <taxon>Sar</taxon>
        <taxon>Stramenopiles</taxon>
        <taxon>Ochrophyta</taxon>
        <taxon>Bacillariophyta</taxon>
        <taxon>Coscinodiscophyceae</taxon>
        <taxon>Thalassiosirophycidae</taxon>
        <taxon>Thalassiosirales</taxon>
        <taxon>Thalassiosiraceae</taxon>
        <taxon>Thalassiosira</taxon>
    </lineage>
</organism>
<name>K3W4E2_THAOC</name>
<feature type="compositionally biased region" description="Basic and acidic residues" evidence="1">
    <location>
        <begin position="52"/>
        <end position="70"/>
    </location>
</feature>
<keyword evidence="3" id="KW-1185">Reference proteome</keyword>